<accession>W1DKP3</accession>
<dbReference type="GO" id="GO:0016740">
    <property type="term" value="F:transferase activity"/>
    <property type="evidence" value="ECO:0007669"/>
    <property type="project" value="UniProtKB-KW"/>
</dbReference>
<reference evidence="1" key="1">
    <citation type="submission" date="2013-10" db="EMBL/GenBank/DDBJ databases">
        <title>Antibiotic resistance diversity of beta-lactamase producers in the General Hospital Vienna.</title>
        <authorList>
            <person name="Barisic I."/>
            <person name="Mitteregger D."/>
            <person name="Hirschl A.M."/>
            <person name="Noehammer C."/>
            <person name="Wiesinger-Mayr H."/>
        </authorList>
    </citation>
    <scope>NUCLEOTIDE SEQUENCE [LARGE SCALE GENOMIC DNA]</scope>
    <source>
        <strain evidence="1">IS43</strain>
    </source>
</reference>
<sequence length="45" mass="4897">MTGDANTDYNAAIALVKDASRQDDAMVAFSKLRQKVPGFNLPAKR</sequence>
<organism evidence="1 2">
    <name type="scientific">Klebsiella pneumoniae IS43</name>
    <dbReference type="NCBI Taxonomy" id="1432552"/>
    <lineage>
        <taxon>Bacteria</taxon>
        <taxon>Pseudomonadati</taxon>
        <taxon>Pseudomonadota</taxon>
        <taxon>Gammaproteobacteria</taxon>
        <taxon>Enterobacterales</taxon>
        <taxon>Enterobacteriaceae</taxon>
        <taxon>Klebsiella/Raoultella group</taxon>
        <taxon>Klebsiella</taxon>
        <taxon>Klebsiella pneumoniae complex</taxon>
    </lineage>
</organism>
<dbReference type="EMBL" id="CBWK010000330">
    <property type="protein sequence ID" value="CDL09220.1"/>
    <property type="molecule type" value="Genomic_DNA"/>
</dbReference>
<name>W1DKP3_KLEPN</name>
<dbReference type="AlphaFoldDB" id="W1DKP3"/>
<proteinExistence type="predicted"/>
<comment type="caution">
    <text evidence="1">The sequence shown here is derived from an EMBL/GenBank/DDBJ whole genome shotgun (WGS) entry which is preliminary data.</text>
</comment>
<dbReference type="Proteomes" id="UP000019183">
    <property type="component" value="Unassembled WGS sequence"/>
</dbReference>
<protein>
    <submittedName>
        <fullName evidence="1">TPR repeat containing exported protein Putative periplasmic protein contains a protein prenylyltransferase domain</fullName>
    </submittedName>
</protein>
<evidence type="ECO:0000313" key="2">
    <source>
        <dbReference type="Proteomes" id="UP000019183"/>
    </source>
</evidence>
<keyword evidence="2" id="KW-1185">Reference proteome</keyword>
<evidence type="ECO:0000313" key="1">
    <source>
        <dbReference type="EMBL" id="CDL09220.1"/>
    </source>
</evidence>